<evidence type="ECO:0000313" key="1">
    <source>
        <dbReference type="EMBL" id="BAK19845.1"/>
    </source>
</evidence>
<sequence length="207" mass="22754">MKPAQITVVRDGLFTSRRLAADITETVPTAQRLVKEHLGRRPLTTVEVVITSTARIAMLATKAQGAAAGLKPEAWRGKTLTLTSRPRDLYAVAVIAPRNTIRVLVNSSRLHRREREIGATLVWAFVEVDQLCRKGAWDHRLTLTRHELGANVLPKRKARALYRIEAGWEAEAEKVTGQIVSKVIQQNQQAEAAAEREAAGITAQGAA</sequence>
<reference evidence="1" key="2">
    <citation type="journal article" date="2011" name="Biosci. Biotechnol. Biochem.">
        <title>pSLA2-M of Streptomyces rochei is a composite linear plasmid characterized by self-defense genes and homology with pSLA2-L.</title>
        <authorList>
            <person name="Yang Y."/>
            <person name="Kurokawa T."/>
            <person name="Takahama Y."/>
            <person name="Nindita Y."/>
            <person name="Mochizuki S."/>
            <person name="Arakawa K."/>
            <person name="Endo S."/>
            <person name="Kinashi H."/>
        </authorList>
    </citation>
    <scope>NUCLEOTIDE SEQUENCE</scope>
    <source>
        <strain evidence="1">7434AN4</strain>
        <plasmid evidence="1">pSLA2-M</plasmid>
    </source>
</reference>
<geneLocation type="plasmid" evidence="1">
    <name>pSLA2-M</name>
</geneLocation>
<organism evidence="1">
    <name type="scientific">Streptomyces rochei</name>
    <name type="common">Streptomyces parvullus</name>
    <dbReference type="NCBI Taxonomy" id="1928"/>
    <lineage>
        <taxon>Bacteria</taxon>
        <taxon>Bacillati</taxon>
        <taxon>Actinomycetota</taxon>
        <taxon>Actinomycetes</taxon>
        <taxon>Kitasatosporales</taxon>
        <taxon>Streptomycetaceae</taxon>
        <taxon>Streptomyces</taxon>
        <taxon>Streptomyces rochei group</taxon>
    </lineage>
</organism>
<name>F2Z8R5_STRRO</name>
<protein>
    <submittedName>
        <fullName evidence="1">Uncharacterized protein</fullName>
    </submittedName>
</protein>
<reference evidence="1" key="1">
    <citation type="journal article" date="1994" name="J. Antibiot.">
        <title>Isolation and characterization of linear plasmids from lankacidin-producing Streptomyces species.</title>
        <authorList>
            <person name="Kinashi H."/>
            <person name="Mori E."/>
            <person name="Hatani A."/>
            <person name="Nimi O."/>
        </authorList>
    </citation>
    <scope>NUCLEOTIDE SEQUENCE</scope>
    <source>
        <strain evidence="1">7434AN4</strain>
        <plasmid evidence="1">pSLA2-M</plasmid>
    </source>
</reference>
<accession>F2Z8R5</accession>
<dbReference type="AlphaFoldDB" id="F2Z8R5"/>
<proteinExistence type="predicted"/>
<dbReference type="EMBL" id="AB597522">
    <property type="protein sequence ID" value="BAK19845.1"/>
    <property type="molecule type" value="Genomic_DNA"/>
</dbReference>
<gene>
    <name evidence="1" type="primary">pSLA2-M.51</name>
</gene>
<keyword evidence="1" id="KW-0614">Plasmid</keyword>